<dbReference type="EMBL" id="JPMI01000300">
    <property type="protein sequence ID" value="KFA88214.1"/>
    <property type="molecule type" value="Genomic_DNA"/>
</dbReference>
<evidence type="ECO:0000256" key="2">
    <source>
        <dbReference type="ARBA" id="ARBA00022723"/>
    </source>
</evidence>
<dbReference type="GO" id="GO:0016787">
    <property type="term" value="F:hydrolase activity"/>
    <property type="evidence" value="ECO:0007669"/>
    <property type="project" value="UniProtKB-KW"/>
</dbReference>
<protein>
    <submittedName>
        <fullName evidence="7">Beta-lactamase</fullName>
    </submittedName>
</protein>
<proteinExistence type="inferred from homology"/>
<comment type="similarity">
    <text evidence="1">Belongs to the metallo-beta-lactamase superfamily.</text>
</comment>
<dbReference type="Pfam" id="PF00753">
    <property type="entry name" value="Lactamase_B"/>
    <property type="match status" value="1"/>
</dbReference>
<keyword evidence="4" id="KW-0862">Zinc</keyword>
<gene>
    <name evidence="7" type="ORF">Q664_42610</name>
</gene>
<dbReference type="RefSeq" id="WP_043409465.1">
    <property type="nucleotide sequence ID" value="NZ_JPMI01000300.1"/>
</dbReference>
<feature type="domain" description="Metallo-beta-lactamase" evidence="6">
    <location>
        <begin position="93"/>
        <end position="299"/>
    </location>
</feature>
<evidence type="ECO:0000313" key="8">
    <source>
        <dbReference type="Proteomes" id="UP000028547"/>
    </source>
</evidence>
<keyword evidence="2" id="KW-0479">Metal-binding</keyword>
<dbReference type="CDD" id="cd07720">
    <property type="entry name" value="OPHC2-like_MBL-fold"/>
    <property type="match status" value="1"/>
</dbReference>
<feature type="chain" id="PRO_5001781349" evidence="5">
    <location>
        <begin position="32"/>
        <end position="326"/>
    </location>
</feature>
<reference evidence="7 8" key="1">
    <citation type="submission" date="2014-07" db="EMBL/GenBank/DDBJ databases">
        <title>Draft Genome Sequence of Gephyronic Acid Producer, Cystobacter violaceus Strain Cb vi76.</title>
        <authorList>
            <person name="Stevens D.C."/>
            <person name="Young J."/>
            <person name="Carmichael R."/>
            <person name="Tan J."/>
            <person name="Taylor R.E."/>
        </authorList>
    </citation>
    <scope>NUCLEOTIDE SEQUENCE [LARGE SCALE GENOMIC DNA]</scope>
    <source>
        <strain evidence="7 8">Cb vi76</strain>
    </source>
</reference>
<comment type="caution">
    <text evidence="7">The sequence shown here is derived from an EMBL/GenBank/DDBJ whole genome shotgun (WGS) entry which is preliminary data.</text>
</comment>
<dbReference type="Proteomes" id="UP000028547">
    <property type="component" value="Unassembled WGS sequence"/>
</dbReference>
<dbReference type="SUPFAM" id="SSF56281">
    <property type="entry name" value="Metallo-hydrolase/oxidoreductase"/>
    <property type="match status" value="1"/>
</dbReference>
<evidence type="ECO:0000256" key="1">
    <source>
        <dbReference type="ARBA" id="ARBA00007749"/>
    </source>
</evidence>
<dbReference type="InterPro" id="IPR051013">
    <property type="entry name" value="MBL_superfamily_lactonases"/>
</dbReference>
<dbReference type="Gene3D" id="3.60.15.10">
    <property type="entry name" value="Ribonuclease Z/Hydroxyacylglutathione hydrolase-like"/>
    <property type="match status" value="1"/>
</dbReference>
<name>A0A084SIC9_9BACT</name>
<evidence type="ECO:0000256" key="5">
    <source>
        <dbReference type="SAM" id="SignalP"/>
    </source>
</evidence>
<evidence type="ECO:0000313" key="7">
    <source>
        <dbReference type="EMBL" id="KFA88214.1"/>
    </source>
</evidence>
<organism evidence="7 8">
    <name type="scientific">Archangium violaceum Cb vi76</name>
    <dbReference type="NCBI Taxonomy" id="1406225"/>
    <lineage>
        <taxon>Bacteria</taxon>
        <taxon>Pseudomonadati</taxon>
        <taxon>Myxococcota</taxon>
        <taxon>Myxococcia</taxon>
        <taxon>Myxococcales</taxon>
        <taxon>Cystobacterineae</taxon>
        <taxon>Archangiaceae</taxon>
        <taxon>Archangium</taxon>
    </lineage>
</organism>
<dbReference type="AlphaFoldDB" id="A0A084SIC9"/>
<sequence length="326" mass="34698">MTIRTRFLNTLAVAALTATTGGGLMLPAAQAAAPQVKTQAPGFYRMMLGDFEITALSDGTIPLPVDKLMTNTRPGQVEKLLAAAYVGQPVETSINAFLINTGARLVLVDTGVGSLFGPTVGNQLLTNLRAAGYQPEQVDLVLITHIHGDHAGGLMAGDKRAFPNAVVRVDKHDADYWLSTANLEKAPDDKKGAFQGAMASLNPYVEAGKLQTFDGDTELEAGIRAIAARGHTPGHSFYAVESKGQKLVLWGDMMHVAAVQFPEPSVTIQFDTDSKAAAAQRKKAYAEAAKQGYWVGVAHVPFPGIGHVRADGKGYDWLPVNYSLGR</sequence>
<dbReference type="GO" id="GO:0046872">
    <property type="term" value="F:metal ion binding"/>
    <property type="evidence" value="ECO:0007669"/>
    <property type="project" value="UniProtKB-KW"/>
</dbReference>
<evidence type="ECO:0000256" key="4">
    <source>
        <dbReference type="ARBA" id="ARBA00022833"/>
    </source>
</evidence>
<dbReference type="InterPro" id="IPR006311">
    <property type="entry name" value="TAT_signal"/>
</dbReference>
<evidence type="ECO:0000256" key="3">
    <source>
        <dbReference type="ARBA" id="ARBA00022801"/>
    </source>
</evidence>
<dbReference type="InterPro" id="IPR036866">
    <property type="entry name" value="RibonucZ/Hydroxyglut_hydro"/>
</dbReference>
<dbReference type="PROSITE" id="PS51318">
    <property type="entry name" value="TAT"/>
    <property type="match status" value="1"/>
</dbReference>
<dbReference type="PANTHER" id="PTHR42978">
    <property type="entry name" value="QUORUM-QUENCHING LACTONASE YTNP-RELATED-RELATED"/>
    <property type="match status" value="1"/>
</dbReference>
<dbReference type="InterPro" id="IPR001279">
    <property type="entry name" value="Metallo-B-lactamas"/>
</dbReference>
<keyword evidence="3" id="KW-0378">Hydrolase</keyword>
<feature type="signal peptide" evidence="5">
    <location>
        <begin position="1"/>
        <end position="31"/>
    </location>
</feature>
<dbReference type="PANTHER" id="PTHR42978:SF6">
    <property type="entry name" value="QUORUM-QUENCHING LACTONASE YTNP-RELATED"/>
    <property type="match status" value="1"/>
</dbReference>
<keyword evidence="5" id="KW-0732">Signal</keyword>
<evidence type="ECO:0000259" key="6">
    <source>
        <dbReference type="SMART" id="SM00849"/>
    </source>
</evidence>
<dbReference type="SMART" id="SM00849">
    <property type="entry name" value="Lactamase_B"/>
    <property type="match status" value="1"/>
</dbReference>
<accession>A0A084SIC9</accession>